<protein>
    <submittedName>
        <fullName evidence="1">Uncharacterized protein</fullName>
    </submittedName>
</protein>
<evidence type="ECO:0000313" key="1">
    <source>
        <dbReference type="EMBL" id="EPB68620.1"/>
    </source>
</evidence>
<reference evidence="1 2" key="1">
    <citation type="submission" date="2013-05" db="EMBL/GenBank/DDBJ databases">
        <title>Draft genome of the parasitic nematode Anyclostoma ceylanicum.</title>
        <authorList>
            <person name="Mitreva M."/>
        </authorList>
    </citation>
    <scope>NUCLEOTIDE SEQUENCE [LARGE SCALE GENOMIC DNA]</scope>
</reference>
<dbReference type="Proteomes" id="UP000054495">
    <property type="component" value="Unassembled WGS sequence"/>
</dbReference>
<sequence length="139" mass="15779">MDHTLCIQFKHENTSFLKWSGAPVSALQSLSFIAKKDTLENARGLLALTPSDVTRNGDKTEFDEKNLRHTVPWTYQQGRAPAYKAREVLQNWCKAEFPDFVRAMRDAEMPANFPDLNPTACDRFRKPKPAQNLAALSIL</sequence>
<evidence type="ECO:0000313" key="2">
    <source>
        <dbReference type="Proteomes" id="UP000054495"/>
    </source>
</evidence>
<name>A0A0D6L9K1_9BILA</name>
<gene>
    <name evidence="1" type="ORF">ANCCEY_12290</name>
</gene>
<accession>A0A0D6L9K1</accession>
<dbReference type="AlphaFoldDB" id="A0A0D6L9K1"/>
<keyword evidence="2" id="KW-1185">Reference proteome</keyword>
<organism evidence="1 2">
    <name type="scientific">Ancylostoma ceylanicum</name>
    <dbReference type="NCBI Taxonomy" id="53326"/>
    <lineage>
        <taxon>Eukaryota</taxon>
        <taxon>Metazoa</taxon>
        <taxon>Ecdysozoa</taxon>
        <taxon>Nematoda</taxon>
        <taxon>Chromadorea</taxon>
        <taxon>Rhabditida</taxon>
        <taxon>Rhabditina</taxon>
        <taxon>Rhabditomorpha</taxon>
        <taxon>Strongyloidea</taxon>
        <taxon>Ancylostomatidae</taxon>
        <taxon>Ancylostomatinae</taxon>
        <taxon>Ancylostoma</taxon>
    </lineage>
</organism>
<dbReference type="EMBL" id="KE125408">
    <property type="protein sequence ID" value="EPB68620.1"/>
    <property type="molecule type" value="Genomic_DNA"/>
</dbReference>
<proteinExistence type="predicted"/>